<dbReference type="SUPFAM" id="SSF116960">
    <property type="entry name" value="YfbU-like"/>
    <property type="match status" value="1"/>
</dbReference>
<gene>
    <name evidence="2" type="ORF">ACFQ02_08895</name>
</gene>
<dbReference type="Gene3D" id="1.10.287.680">
    <property type="entry name" value="Helix hairpin bin"/>
    <property type="match status" value="1"/>
</dbReference>
<organism evidence="2 3">
    <name type="scientific">Seminibacterium arietis</name>
    <dbReference type="NCBI Taxonomy" id="1173502"/>
    <lineage>
        <taxon>Bacteria</taxon>
        <taxon>Pseudomonadati</taxon>
        <taxon>Pseudomonadota</taxon>
        <taxon>Gammaproteobacteria</taxon>
        <taxon>Pasteurellales</taxon>
        <taxon>Pasteurellaceae</taxon>
        <taxon>Seminibacterium</taxon>
    </lineage>
</organism>
<protein>
    <recommendedName>
        <fullName evidence="1">UPF0304 protein ACFQ02_08895</fullName>
    </recommendedName>
</protein>
<dbReference type="RefSeq" id="WP_380821981.1">
    <property type="nucleotide sequence ID" value="NZ_JBHTJN010000027.1"/>
</dbReference>
<reference evidence="3" key="1">
    <citation type="journal article" date="2019" name="Int. J. Syst. Evol. Microbiol.">
        <title>The Global Catalogue of Microorganisms (GCM) 10K type strain sequencing project: providing services to taxonomists for standard genome sequencing and annotation.</title>
        <authorList>
            <consortium name="The Broad Institute Genomics Platform"/>
            <consortium name="The Broad Institute Genome Sequencing Center for Infectious Disease"/>
            <person name="Wu L."/>
            <person name="Ma J."/>
        </authorList>
    </citation>
    <scope>NUCLEOTIDE SEQUENCE [LARGE SCALE GENOMIC DNA]</scope>
    <source>
        <strain evidence="3">CCUG 61707</strain>
    </source>
</reference>
<dbReference type="Gene3D" id="1.10.3190.10">
    <property type="entry name" value="yfbu gene product, domain 2"/>
    <property type="match status" value="1"/>
</dbReference>
<comment type="caution">
    <text evidence="2">The sequence shown here is derived from an EMBL/GenBank/DDBJ whole genome shotgun (WGS) entry which is preliminary data.</text>
</comment>
<dbReference type="EMBL" id="JBHTJN010000027">
    <property type="protein sequence ID" value="MFD0966943.1"/>
    <property type="molecule type" value="Genomic_DNA"/>
</dbReference>
<name>A0ABW3IAD6_9PAST</name>
<dbReference type="PIRSF" id="PIRSF006272">
    <property type="entry name" value="UCP006272"/>
    <property type="match status" value="1"/>
</dbReference>
<dbReference type="NCBIfam" id="NF003936">
    <property type="entry name" value="PRK05445.1"/>
    <property type="match status" value="1"/>
</dbReference>
<proteinExistence type="inferred from homology"/>
<dbReference type="HAMAP" id="MF_00762">
    <property type="entry name" value="UPF0304"/>
    <property type="match status" value="1"/>
</dbReference>
<evidence type="ECO:0000256" key="1">
    <source>
        <dbReference type="HAMAP-Rule" id="MF_00762"/>
    </source>
</evidence>
<evidence type="ECO:0000313" key="3">
    <source>
        <dbReference type="Proteomes" id="UP001596996"/>
    </source>
</evidence>
<comment type="similarity">
    <text evidence="1">Belongs to the UPF0304 family.</text>
</comment>
<accession>A0ABW3IAD6</accession>
<dbReference type="Proteomes" id="UP001596996">
    <property type="component" value="Unassembled WGS sequence"/>
</dbReference>
<evidence type="ECO:0000313" key="2">
    <source>
        <dbReference type="EMBL" id="MFD0966943.1"/>
    </source>
</evidence>
<dbReference type="InterPro" id="IPR005587">
    <property type="entry name" value="UPF0304_YfbU"/>
</dbReference>
<sequence>MEMTATQRLILVNQYKLMSLLDSKNAPKYQRLEAIVRGGFSLELNELDKEYSNLSEQECRTILDTLEMYRALQVSYQKLEDKSTVTPHRLQFSGYCAIREKKYLNYLRFITTVEGKYTEFMQCEHGCDSQVPMWDKYLKMLKEWRSCPHEFHLSMTEIKKILNA</sequence>
<dbReference type="InterPro" id="IPR023145">
    <property type="entry name" value="YfbU_helix-hairpin_sf"/>
</dbReference>
<keyword evidence="3" id="KW-1185">Reference proteome</keyword>
<dbReference type="Pfam" id="PF03887">
    <property type="entry name" value="YfbU"/>
    <property type="match status" value="1"/>
</dbReference>
<dbReference type="InterPro" id="IPR023146">
    <property type="entry name" value="YfbU_alpha-helical_sf"/>
</dbReference>